<proteinExistence type="predicted"/>
<organism evidence="1 2">
    <name type="scientific">Scleromatobacter humisilvae</name>
    <dbReference type="NCBI Taxonomy" id="2897159"/>
    <lineage>
        <taxon>Bacteria</taxon>
        <taxon>Pseudomonadati</taxon>
        <taxon>Pseudomonadota</taxon>
        <taxon>Betaproteobacteria</taxon>
        <taxon>Burkholderiales</taxon>
        <taxon>Sphaerotilaceae</taxon>
        <taxon>Scleromatobacter</taxon>
    </lineage>
</organism>
<evidence type="ECO:0000313" key="1">
    <source>
        <dbReference type="EMBL" id="MCK9689468.1"/>
    </source>
</evidence>
<evidence type="ECO:0000313" key="2">
    <source>
        <dbReference type="Proteomes" id="UP001139353"/>
    </source>
</evidence>
<reference evidence="1" key="1">
    <citation type="submission" date="2021-11" db="EMBL/GenBank/DDBJ databases">
        <title>BS-T2-15 a new species belonging to the Comamonadaceae family isolated from the soil of a French oak forest.</title>
        <authorList>
            <person name="Mieszkin S."/>
            <person name="Alain K."/>
        </authorList>
    </citation>
    <scope>NUCLEOTIDE SEQUENCE</scope>
    <source>
        <strain evidence="1">BS-T2-15</strain>
    </source>
</reference>
<accession>A0A9X1YNJ1</accession>
<dbReference type="EMBL" id="JAJLJH010000014">
    <property type="protein sequence ID" value="MCK9689468.1"/>
    <property type="molecule type" value="Genomic_DNA"/>
</dbReference>
<dbReference type="Proteomes" id="UP001139353">
    <property type="component" value="Unassembled WGS sequence"/>
</dbReference>
<keyword evidence="2" id="KW-1185">Reference proteome</keyword>
<name>A0A9X1YNJ1_9BURK</name>
<protein>
    <submittedName>
        <fullName evidence="1">Uncharacterized protein</fullName>
    </submittedName>
</protein>
<sequence length="269" mass="29287">MKSGTGVLSMAVPKCPCSCRIGFPMRRTLALRADLRMACQLIGRLGVTAAPVVESVKVLLEQLDGCDEPAAKQYSLACKALTHWPEFSDVLEQALLDSDREAVYSFAHDMRELSVRSFRPDLLARFLAWPTERQEDFVGSLGTLPDNADFLFQVATSNALKDVRAKAIATLAWEYGGTSAATDAWLAAPDEVKDSHEGMQAILYRLGDSDVRPAVLENILRLAAASSSRNLLLDAARELPLAQCGFAVEAAKAALLEQHGHPWQSSRTS</sequence>
<comment type="caution">
    <text evidence="1">The sequence shown here is derived from an EMBL/GenBank/DDBJ whole genome shotgun (WGS) entry which is preliminary data.</text>
</comment>
<dbReference type="AlphaFoldDB" id="A0A9X1YNJ1"/>
<gene>
    <name evidence="1" type="ORF">LPC04_27430</name>
</gene>
<dbReference type="RefSeq" id="WP_275685514.1">
    <property type="nucleotide sequence ID" value="NZ_JAJLJH010000014.1"/>
</dbReference>